<evidence type="ECO:0000313" key="2">
    <source>
        <dbReference type="Proteomes" id="UP000263642"/>
    </source>
</evidence>
<gene>
    <name evidence="1" type="ORF">DIT97_32320</name>
</gene>
<dbReference type="EMBL" id="DQAY01000200">
    <property type="protein sequence ID" value="HCO27459.1"/>
    <property type="molecule type" value="Genomic_DNA"/>
</dbReference>
<reference evidence="1 2" key="1">
    <citation type="journal article" date="2018" name="Nat. Biotechnol.">
        <title>A standardized bacterial taxonomy based on genome phylogeny substantially revises the tree of life.</title>
        <authorList>
            <person name="Parks D.H."/>
            <person name="Chuvochina M."/>
            <person name="Waite D.W."/>
            <person name="Rinke C."/>
            <person name="Skarshewski A."/>
            <person name="Chaumeil P.A."/>
            <person name="Hugenholtz P."/>
        </authorList>
    </citation>
    <scope>NUCLEOTIDE SEQUENCE [LARGE SCALE GENOMIC DNA]</scope>
    <source>
        <strain evidence="1">UBA9375</strain>
    </source>
</reference>
<dbReference type="Proteomes" id="UP000263642">
    <property type="component" value="Unassembled WGS sequence"/>
</dbReference>
<comment type="caution">
    <text evidence="1">The sequence shown here is derived from an EMBL/GenBank/DDBJ whole genome shotgun (WGS) entry which is preliminary data.</text>
</comment>
<organism evidence="1 2">
    <name type="scientific">Gimesia maris</name>
    <dbReference type="NCBI Taxonomy" id="122"/>
    <lineage>
        <taxon>Bacteria</taxon>
        <taxon>Pseudomonadati</taxon>
        <taxon>Planctomycetota</taxon>
        <taxon>Planctomycetia</taxon>
        <taxon>Planctomycetales</taxon>
        <taxon>Planctomycetaceae</taxon>
        <taxon>Gimesia</taxon>
    </lineage>
</organism>
<dbReference type="AlphaFoldDB" id="A0A3D3RF63"/>
<protein>
    <submittedName>
        <fullName evidence="1">Uncharacterized protein</fullName>
    </submittedName>
</protein>
<name>A0A3D3RF63_9PLAN</name>
<evidence type="ECO:0000313" key="1">
    <source>
        <dbReference type="EMBL" id="HCO27459.1"/>
    </source>
</evidence>
<accession>A0A3D3RF63</accession>
<sequence length="61" mass="7116">MEISSDIRMVLKVSLQVKKLNDAYLEKYLILEPLLIFPSESLLMSSQHMCFLENDIILPFD</sequence>
<proteinExistence type="predicted"/>